<dbReference type="RefSeq" id="WP_073020753.1">
    <property type="nucleotide sequence ID" value="NZ_FQXU01000009.1"/>
</dbReference>
<dbReference type="GO" id="GO:0030313">
    <property type="term" value="C:cell envelope"/>
    <property type="evidence" value="ECO:0007669"/>
    <property type="project" value="UniProtKB-SubCell"/>
</dbReference>
<dbReference type="SUPFAM" id="SSF53822">
    <property type="entry name" value="Periplasmic binding protein-like I"/>
    <property type="match status" value="1"/>
</dbReference>
<name>A0A1M5ZKI1_9CLOT</name>
<accession>A0A1M5ZKI1</accession>
<evidence type="ECO:0000313" key="6">
    <source>
        <dbReference type="Proteomes" id="UP000184241"/>
    </source>
</evidence>
<dbReference type="Gene3D" id="3.40.50.2300">
    <property type="match status" value="2"/>
</dbReference>
<evidence type="ECO:0000256" key="1">
    <source>
        <dbReference type="ARBA" id="ARBA00004196"/>
    </source>
</evidence>
<evidence type="ECO:0000313" key="5">
    <source>
        <dbReference type="EMBL" id="SHI24678.1"/>
    </source>
</evidence>
<dbReference type="InterPro" id="IPR028082">
    <property type="entry name" value="Peripla_BP_I"/>
</dbReference>
<reference evidence="5 6" key="1">
    <citation type="submission" date="2016-11" db="EMBL/GenBank/DDBJ databases">
        <authorList>
            <person name="Jaros S."/>
            <person name="Januszkiewicz K."/>
            <person name="Wedrychowicz H."/>
        </authorList>
    </citation>
    <scope>NUCLEOTIDE SEQUENCE [LARGE SCALE GENOMIC DNA]</scope>
    <source>
        <strain evidence="5 6">DSM 6191</strain>
    </source>
</reference>
<sequence>MKSKKTFVFIILFLLLIISFSVLLDDTLSNQKNKKIHNISLITSGRNNESLMIMKQGVDQAASELNIDVSFINLSQDNNIDEQKELIDREIKNGADAIILSPVDYEKIANAVEEAMKKVPIILIESNVDLEKTPPTIWNDNYELGELLGEQMIEMGDMGKKVAIIKNNLECKSIADRYEGFMSVMNKINNTYLFWEIPNESQANYYTEIKKLLESNDVDVVVTLSAGMLEYVAEVKKDSNIIDNEKSSIKVYGTGSTSKIISALEEKNINATATQNEFNIGYLGVKAAVDKLEGKKINNSTISSTIVNTDNMYSKENQRLLFPLIR</sequence>
<evidence type="ECO:0000259" key="4">
    <source>
        <dbReference type="Pfam" id="PF13407"/>
    </source>
</evidence>
<dbReference type="PANTHER" id="PTHR46847:SF1">
    <property type="entry name" value="D-ALLOSE-BINDING PERIPLASMIC PROTEIN-RELATED"/>
    <property type="match status" value="1"/>
</dbReference>
<dbReference type="InterPro" id="IPR025997">
    <property type="entry name" value="SBP_2_dom"/>
</dbReference>
<keyword evidence="3" id="KW-0732">Signal</keyword>
<comment type="subcellular location">
    <subcellularLocation>
        <location evidence="1">Cell envelope</location>
    </subcellularLocation>
</comment>
<evidence type="ECO:0000256" key="2">
    <source>
        <dbReference type="ARBA" id="ARBA00007639"/>
    </source>
</evidence>
<dbReference type="PANTHER" id="PTHR46847">
    <property type="entry name" value="D-ALLOSE-BINDING PERIPLASMIC PROTEIN-RELATED"/>
    <property type="match status" value="1"/>
</dbReference>
<organism evidence="5 6">
    <name type="scientific">Clostridium intestinale DSM 6191</name>
    <dbReference type="NCBI Taxonomy" id="1121320"/>
    <lineage>
        <taxon>Bacteria</taxon>
        <taxon>Bacillati</taxon>
        <taxon>Bacillota</taxon>
        <taxon>Clostridia</taxon>
        <taxon>Eubacteriales</taxon>
        <taxon>Clostridiaceae</taxon>
        <taxon>Clostridium</taxon>
    </lineage>
</organism>
<dbReference type="EMBL" id="FQXU01000009">
    <property type="protein sequence ID" value="SHI24678.1"/>
    <property type="molecule type" value="Genomic_DNA"/>
</dbReference>
<proteinExistence type="inferred from homology"/>
<dbReference type="Proteomes" id="UP000184241">
    <property type="component" value="Unassembled WGS sequence"/>
</dbReference>
<feature type="domain" description="Periplasmic binding protein" evidence="4">
    <location>
        <begin position="40"/>
        <end position="296"/>
    </location>
</feature>
<dbReference type="GO" id="GO:0030246">
    <property type="term" value="F:carbohydrate binding"/>
    <property type="evidence" value="ECO:0007669"/>
    <property type="project" value="UniProtKB-ARBA"/>
</dbReference>
<comment type="similarity">
    <text evidence="2">Belongs to the bacterial solute-binding protein 2 family.</text>
</comment>
<gene>
    <name evidence="5" type="ORF">SAMN02745941_03051</name>
</gene>
<dbReference type="AlphaFoldDB" id="A0A1M5ZKI1"/>
<evidence type="ECO:0000256" key="3">
    <source>
        <dbReference type="ARBA" id="ARBA00022729"/>
    </source>
</evidence>
<dbReference type="Pfam" id="PF13407">
    <property type="entry name" value="Peripla_BP_4"/>
    <property type="match status" value="1"/>
</dbReference>
<protein>
    <submittedName>
        <fullName evidence="5">Monosaccharide ABC transporter substrate-binding protein, CUT2 family (TC 3.A.1.2.-)</fullName>
    </submittedName>
</protein>